<evidence type="ECO:0000256" key="2">
    <source>
        <dbReference type="ARBA" id="ARBA00003945"/>
    </source>
</evidence>
<comment type="subunit">
    <text evidence="13">Heterodimer of subunit A (variable subunit) and subunit B (catalytic subunit). Heterodimeric FTR forms a complex with ferredoxin and thioredoxin.</text>
</comment>
<dbReference type="GO" id="GO:0103012">
    <property type="term" value="F:ferredoxin-thioredoxin reductase activity"/>
    <property type="evidence" value="ECO:0007669"/>
    <property type="project" value="UniProtKB-EC"/>
</dbReference>
<evidence type="ECO:0000256" key="4">
    <source>
        <dbReference type="ARBA" id="ARBA00012358"/>
    </source>
</evidence>
<dbReference type="AlphaFoldDB" id="A0A803PJY7"/>
<dbReference type="Gramene" id="evm.model.05.1092">
    <property type="protein sequence ID" value="cds.evm.model.05.1092"/>
    <property type="gene ID" value="evm.TU.05.1092"/>
</dbReference>
<comment type="function">
    <text evidence="2">Catalytic subunit of the ferredoxin-thioredoxin reductase (FTR), which catalyzes the two-electron reduction of thioredoxins by the electrons provided by reduced ferredoxin.</text>
</comment>
<dbReference type="InterPro" id="IPR004209">
    <property type="entry name" value="FTR_bsu"/>
</dbReference>
<keyword evidence="17" id="KW-1185">Reference proteome</keyword>
<evidence type="ECO:0000256" key="1">
    <source>
        <dbReference type="ARBA" id="ARBA00001966"/>
    </source>
</evidence>
<protein>
    <recommendedName>
        <fullName evidence="5">Ferredoxin-thioredoxin reductase catalytic chain, chloroplastic</fullName>
        <ecNumber evidence="4">1.8.7.2</ecNumber>
    </recommendedName>
    <alternativeName>
        <fullName evidence="14">Ferredoxin-thioredoxin reductase subunit B</fullName>
    </alternativeName>
</protein>
<keyword evidence="7" id="KW-0479">Metal-binding</keyword>
<evidence type="ECO:0000256" key="13">
    <source>
        <dbReference type="ARBA" id="ARBA00026011"/>
    </source>
</evidence>
<dbReference type="EMBL" id="UZAU01000492">
    <property type="status" value="NOT_ANNOTATED_CDS"/>
    <property type="molecule type" value="Genomic_DNA"/>
</dbReference>
<evidence type="ECO:0000313" key="17">
    <source>
        <dbReference type="Proteomes" id="UP000596661"/>
    </source>
</evidence>
<sequence length="311" mass="35084">MTLQASSCFTVAIPSFALPTSRSRRGCVIRAKVEPSEKSVELMRKFSEQYARRSGTYFCVDKGVTSVVIKGLADHKDQLGAPLCPCRHYDDKAAEVGQGFWNCPCVPMRERKECHCMLFLTSDNDFAGQEQAITLEEIKESTANIPYLTPALRSTTLETHSYRRFNNTIEMKGRNIQDNNVIVQEIIHSFNRKTCKESFFVITIDIVKAYDKISWQGDPFSPYLFIWVAQMLSRLLEDALGIGDIRGISLSRGGPTLSHIFFADDLILVKRATWGKLKATDNALRDVSPGPNNKSINSKLRFSLVKILMKE</sequence>
<dbReference type="InterPro" id="IPR036644">
    <property type="entry name" value="FTR_bsu_sf"/>
</dbReference>
<dbReference type="GO" id="GO:0051539">
    <property type="term" value="F:4 iron, 4 sulfur cluster binding"/>
    <property type="evidence" value="ECO:0007669"/>
    <property type="project" value="UniProtKB-KW"/>
</dbReference>
<dbReference type="PANTHER" id="PTHR35113">
    <property type="entry name" value="FERREDOXIN-THIOREDOXIN REDUCTASE CATALYTIC CHAIN, CHLOROPLASTIC"/>
    <property type="match status" value="1"/>
</dbReference>
<evidence type="ECO:0000256" key="8">
    <source>
        <dbReference type="ARBA" id="ARBA00023002"/>
    </source>
</evidence>
<name>A0A803PJY7_CANSA</name>
<keyword evidence="9" id="KW-0408">Iron</keyword>
<comment type="catalytic activity">
    <reaction evidence="15">
        <text>[thioredoxin]-disulfide + 2 reduced [2Fe-2S]-[ferredoxin] + 2 H(+) = [thioredoxin]-dithiol + 2 oxidized [2Fe-2S]-[ferredoxin]</text>
        <dbReference type="Rhea" id="RHEA:42336"/>
        <dbReference type="Rhea" id="RHEA-COMP:10000"/>
        <dbReference type="Rhea" id="RHEA-COMP:10001"/>
        <dbReference type="Rhea" id="RHEA-COMP:10698"/>
        <dbReference type="Rhea" id="RHEA-COMP:10700"/>
        <dbReference type="ChEBI" id="CHEBI:15378"/>
        <dbReference type="ChEBI" id="CHEBI:29950"/>
        <dbReference type="ChEBI" id="CHEBI:33737"/>
        <dbReference type="ChEBI" id="CHEBI:33738"/>
        <dbReference type="ChEBI" id="CHEBI:50058"/>
        <dbReference type="EC" id="1.8.7.2"/>
    </reaction>
</comment>
<dbReference type="GO" id="GO:0016730">
    <property type="term" value="F:oxidoreductase activity, acting on iron-sulfur proteins as donors"/>
    <property type="evidence" value="ECO:0007669"/>
    <property type="project" value="InterPro"/>
</dbReference>
<evidence type="ECO:0000313" key="16">
    <source>
        <dbReference type="EnsemblPlants" id="cds.evm.model.05.1092"/>
    </source>
</evidence>
<dbReference type="Gene3D" id="3.90.460.10">
    <property type="entry name" value="Ferredoxin thioredoxin reductase catalytic beta subunit"/>
    <property type="match status" value="1"/>
</dbReference>
<comment type="cofactor">
    <cofactor evidence="1">
        <name>[4Fe-4S] cluster</name>
        <dbReference type="ChEBI" id="CHEBI:49883"/>
    </cofactor>
</comment>
<dbReference type="SUPFAM" id="SSF57662">
    <property type="entry name" value="Ferredoxin thioredoxin reductase (FTR), catalytic beta chain"/>
    <property type="match status" value="1"/>
</dbReference>
<keyword evidence="8" id="KW-0560">Oxidoreductase</keyword>
<evidence type="ECO:0000256" key="5">
    <source>
        <dbReference type="ARBA" id="ARBA00018993"/>
    </source>
</evidence>
<dbReference type="FunFam" id="3.90.460.10:FF:000001">
    <property type="entry name" value="Ferredoxin-thioredoxin reductase, catalytic chain"/>
    <property type="match status" value="1"/>
</dbReference>
<reference evidence="16" key="2">
    <citation type="submission" date="2021-03" db="UniProtKB">
        <authorList>
            <consortium name="EnsemblPlants"/>
        </authorList>
    </citation>
    <scope>IDENTIFICATION</scope>
</reference>
<evidence type="ECO:0000256" key="10">
    <source>
        <dbReference type="ARBA" id="ARBA00023014"/>
    </source>
</evidence>
<keyword evidence="11" id="KW-1015">Disulfide bond</keyword>
<dbReference type="EC" id="1.8.7.2" evidence="4"/>
<keyword evidence="6" id="KW-0004">4Fe-4S</keyword>
<proteinExistence type="inferred from homology"/>
<keyword evidence="12" id="KW-0676">Redox-active center</keyword>
<evidence type="ECO:0000256" key="3">
    <source>
        <dbReference type="ARBA" id="ARBA00007941"/>
    </source>
</evidence>
<evidence type="ECO:0000256" key="9">
    <source>
        <dbReference type="ARBA" id="ARBA00023004"/>
    </source>
</evidence>
<evidence type="ECO:0000256" key="6">
    <source>
        <dbReference type="ARBA" id="ARBA00022485"/>
    </source>
</evidence>
<dbReference type="GO" id="GO:0046872">
    <property type="term" value="F:metal ion binding"/>
    <property type="evidence" value="ECO:0007669"/>
    <property type="project" value="UniProtKB-KW"/>
</dbReference>
<evidence type="ECO:0000256" key="12">
    <source>
        <dbReference type="ARBA" id="ARBA00023284"/>
    </source>
</evidence>
<evidence type="ECO:0000256" key="11">
    <source>
        <dbReference type="ARBA" id="ARBA00023157"/>
    </source>
</evidence>
<dbReference type="Pfam" id="PF02943">
    <property type="entry name" value="FeThRed_B"/>
    <property type="match status" value="1"/>
</dbReference>
<keyword evidence="10" id="KW-0411">Iron-sulfur</keyword>
<dbReference type="Proteomes" id="UP000596661">
    <property type="component" value="Chromosome 5"/>
</dbReference>
<evidence type="ECO:0000256" key="14">
    <source>
        <dbReference type="ARBA" id="ARBA00030295"/>
    </source>
</evidence>
<organism evidence="16 17">
    <name type="scientific">Cannabis sativa</name>
    <name type="common">Hemp</name>
    <name type="synonym">Marijuana</name>
    <dbReference type="NCBI Taxonomy" id="3483"/>
    <lineage>
        <taxon>Eukaryota</taxon>
        <taxon>Viridiplantae</taxon>
        <taxon>Streptophyta</taxon>
        <taxon>Embryophyta</taxon>
        <taxon>Tracheophyta</taxon>
        <taxon>Spermatophyta</taxon>
        <taxon>Magnoliopsida</taxon>
        <taxon>eudicotyledons</taxon>
        <taxon>Gunneridae</taxon>
        <taxon>Pentapetalae</taxon>
        <taxon>rosids</taxon>
        <taxon>fabids</taxon>
        <taxon>Rosales</taxon>
        <taxon>Cannabaceae</taxon>
        <taxon>Cannabis</taxon>
    </lineage>
</organism>
<evidence type="ECO:0000256" key="7">
    <source>
        <dbReference type="ARBA" id="ARBA00022723"/>
    </source>
</evidence>
<comment type="similarity">
    <text evidence="3">Belongs to the ferredoxin thioredoxin reductase beta subunit family.</text>
</comment>
<dbReference type="EnsemblPlants" id="evm.model.05.1092">
    <property type="protein sequence ID" value="cds.evm.model.05.1092"/>
    <property type="gene ID" value="evm.TU.05.1092"/>
</dbReference>
<dbReference type="PANTHER" id="PTHR35113:SF1">
    <property type="entry name" value="FERREDOXIN-THIOREDOXIN REDUCTASE CATALYTIC CHAIN, CHLOROPLASTIC"/>
    <property type="match status" value="1"/>
</dbReference>
<evidence type="ECO:0000256" key="15">
    <source>
        <dbReference type="ARBA" id="ARBA00048150"/>
    </source>
</evidence>
<accession>A0A803PJY7</accession>
<reference evidence="16" key="1">
    <citation type="submission" date="2018-11" db="EMBL/GenBank/DDBJ databases">
        <authorList>
            <person name="Grassa J C."/>
        </authorList>
    </citation>
    <scope>NUCLEOTIDE SEQUENCE [LARGE SCALE GENOMIC DNA]</scope>
</reference>